<protein>
    <submittedName>
        <fullName evidence="1">Uncharacterized protein</fullName>
    </submittedName>
</protein>
<organism evidence="1 2">
    <name type="scientific">Candidula unifasciata</name>
    <dbReference type="NCBI Taxonomy" id="100452"/>
    <lineage>
        <taxon>Eukaryota</taxon>
        <taxon>Metazoa</taxon>
        <taxon>Spiralia</taxon>
        <taxon>Lophotrochozoa</taxon>
        <taxon>Mollusca</taxon>
        <taxon>Gastropoda</taxon>
        <taxon>Heterobranchia</taxon>
        <taxon>Euthyneura</taxon>
        <taxon>Panpulmonata</taxon>
        <taxon>Eupulmonata</taxon>
        <taxon>Stylommatophora</taxon>
        <taxon>Helicina</taxon>
        <taxon>Helicoidea</taxon>
        <taxon>Geomitridae</taxon>
        <taxon>Candidula</taxon>
    </lineage>
</organism>
<dbReference type="EMBL" id="CAJHNH020007990">
    <property type="protein sequence ID" value="CAG5135174.1"/>
    <property type="molecule type" value="Genomic_DNA"/>
</dbReference>
<feature type="non-terminal residue" evidence="1">
    <location>
        <position position="1"/>
    </location>
</feature>
<accession>A0A8S4A1I7</accession>
<dbReference type="AlphaFoldDB" id="A0A8S4A1I7"/>
<comment type="caution">
    <text evidence="1">The sequence shown here is derived from an EMBL/GenBank/DDBJ whole genome shotgun (WGS) entry which is preliminary data.</text>
</comment>
<evidence type="ECO:0000313" key="2">
    <source>
        <dbReference type="Proteomes" id="UP000678393"/>
    </source>
</evidence>
<reference evidence="1" key="1">
    <citation type="submission" date="2021-04" db="EMBL/GenBank/DDBJ databases">
        <authorList>
            <consortium name="Molecular Ecology Group"/>
        </authorList>
    </citation>
    <scope>NUCLEOTIDE SEQUENCE</scope>
</reference>
<dbReference type="Proteomes" id="UP000678393">
    <property type="component" value="Unassembled WGS sequence"/>
</dbReference>
<gene>
    <name evidence="1" type="ORF">CUNI_LOCUS20732</name>
</gene>
<sequence length="53" mass="5948">CRPSQHTAADLYNTQLQTFTTQKVMLVSPNLSLLLSLRIIESLCCHLVFSRGV</sequence>
<feature type="non-terminal residue" evidence="1">
    <location>
        <position position="53"/>
    </location>
</feature>
<keyword evidence="2" id="KW-1185">Reference proteome</keyword>
<evidence type="ECO:0000313" key="1">
    <source>
        <dbReference type="EMBL" id="CAG5135174.1"/>
    </source>
</evidence>
<name>A0A8S4A1I7_9EUPU</name>
<proteinExistence type="predicted"/>